<name>A0A845LN87_HELGE</name>
<proteinExistence type="inferred from homology"/>
<evidence type="ECO:0000313" key="7">
    <source>
        <dbReference type="Proteomes" id="UP000471031"/>
    </source>
</evidence>
<comment type="subunit">
    <text evidence="2">Heterodimer of SbcC and SbcD.</text>
</comment>
<feature type="coiled-coil region" evidence="4">
    <location>
        <begin position="221"/>
        <end position="255"/>
    </location>
</feature>
<dbReference type="PANTHER" id="PTHR32114:SF2">
    <property type="entry name" value="ABC TRANSPORTER ABCH.3"/>
    <property type="match status" value="1"/>
</dbReference>
<comment type="similarity">
    <text evidence="1">Belongs to the SMC family. SbcC subfamily.</text>
</comment>
<gene>
    <name evidence="6" type="ORF">GTO89_15035</name>
</gene>
<dbReference type="Pfam" id="PF13476">
    <property type="entry name" value="AAA_23"/>
    <property type="match status" value="1"/>
</dbReference>
<dbReference type="InterPro" id="IPR027417">
    <property type="entry name" value="P-loop_NTPase"/>
</dbReference>
<dbReference type="GO" id="GO:0006302">
    <property type="term" value="P:double-strand break repair"/>
    <property type="evidence" value="ECO:0007669"/>
    <property type="project" value="InterPro"/>
</dbReference>
<dbReference type="RefSeq" id="WP_161262916.1">
    <property type="nucleotide sequence ID" value="NZ_JAFBDC010000015.1"/>
</dbReference>
<dbReference type="Gene3D" id="3.40.50.300">
    <property type="entry name" value="P-loop containing nucleotide triphosphate hydrolases"/>
    <property type="match status" value="2"/>
</dbReference>
<dbReference type="Proteomes" id="UP000471031">
    <property type="component" value="Unassembled WGS sequence"/>
</dbReference>
<evidence type="ECO:0000256" key="3">
    <source>
        <dbReference type="ARBA" id="ARBA00013368"/>
    </source>
</evidence>
<evidence type="ECO:0000256" key="2">
    <source>
        <dbReference type="ARBA" id="ARBA00011322"/>
    </source>
</evidence>
<dbReference type="SUPFAM" id="SSF52540">
    <property type="entry name" value="P-loop containing nucleoside triphosphate hydrolases"/>
    <property type="match status" value="1"/>
</dbReference>
<organism evidence="6 7">
    <name type="scientific">Heliomicrobium gestii</name>
    <name type="common">Heliobacterium gestii</name>
    <dbReference type="NCBI Taxonomy" id="2699"/>
    <lineage>
        <taxon>Bacteria</taxon>
        <taxon>Bacillati</taxon>
        <taxon>Bacillota</taxon>
        <taxon>Clostridia</taxon>
        <taxon>Eubacteriales</taxon>
        <taxon>Heliobacteriaceae</taxon>
        <taxon>Heliomicrobium</taxon>
    </lineage>
</organism>
<evidence type="ECO:0000313" key="6">
    <source>
        <dbReference type="EMBL" id="MZP44346.1"/>
    </source>
</evidence>
<protein>
    <recommendedName>
        <fullName evidence="3">Nuclease SbcCD subunit C</fullName>
    </recommendedName>
</protein>
<sequence>MNNYKIKSLYIENFKLVEKAVLDFENIDLIVLDGPNGFGKTTIFDAIELIITNKINRNATIITSDMRTGFEYSPYIKNKELDIILVGEFINSTGKIFSKIIYMSHNAPTTTSNRPECFDRFKPYYYDGSIFNDLNTVNITYTDLVEQYSNKVKSIITDLKENQATEFSNGVFNFFNNFYYIEQENNTYYLKLPEKDRIKQIDTLFGTGSEKEQLKKIEEFLNKIRIEHRTLSAQIDLIKQEIEEVEREISGKIKTESISYRSLLKDCGVHKDWDREDIQVTKENKDKIDEEIQLLEHYVKFNVDYRNDNFNKTIDNYIEKKELMRNATILGYWIQNNDELYNQIVKKYNNSKIAHESLVNLQKESIITKINDAIIDKLKEILGGNHDYDAIKISLKNIVLKQKGSGELSKLIQNMNNTRMSLMRVYDEVRDKTVLTDNECPLCGYTWETYEKMIENITSKRQSLLSLLDSSTKEIEDDIDVLYNKHINLLINSINEYLKTSDNIVDDDFFIQITKTYKHKSEVAKYLKWCTDNKFDFFRFCNQKKEAYLFTDEVYKTICDEMKGLKKEISPEFIEVEKVPISKLKHIFDSCFGSKIENIAFVTLEHIKEKKMYIESVYFNALYTKKQNLVERKRKETEKFDVLNNWTKGIQKDDVRNKMPLYTICDIYSKEISKRHKKLIQDVEIPFYIFSGKILQYYQKGIGVFLDTGDDKNSAKSIRFISDIKNKHDVVHSMSSGQIAGVVIAWSLALNKVYSSQNNFNAILIDDPVQTMDDINMASLVDLLRNEFSDKQLIISTHEDYVSRYMRYKFKKSGLTEKCINVKEKLA</sequence>
<dbReference type="OrthoDB" id="7029750at2"/>
<dbReference type="GO" id="GO:0016887">
    <property type="term" value="F:ATP hydrolysis activity"/>
    <property type="evidence" value="ECO:0007669"/>
    <property type="project" value="InterPro"/>
</dbReference>
<feature type="domain" description="Rad50/SbcC-type AAA" evidence="5">
    <location>
        <begin position="8"/>
        <end position="249"/>
    </location>
</feature>
<accession>A0A845LN87</accession>
<dbReference type="AlphaFoldDB" id="A0A845LN87"/>
<reference evidence="6 7" key="1">
    <citation type="submission" date="2020-01" db="EMBL/GenBank/DDBJ databases">
        <title>Whole genome sequence of Heliobacterium gestii DSM 11169.</title>
        <authorList>
            <person name="Kyndt J.A."/>
            <person name="Meyer T.E."/>
        </authorList>
    </citation>
    <scope>NUCLEOTIDE SEQUENCE [LARGE SCALE GENOMIC DNA]</scope>
    <source>
        <strain evidence="6 7">DSM 11169</strain>
    </source>
</reference>
<evidence type="ECO:0000256" key="4">
    <source>
        <dbReference type="SAM" id="Coils"/>
    </source>
</evidence>
<dbReference type="EMBL" id="WXEX01000015">
    <property type="protein sequence ID" value="MZP44346.1"/>
    <property type="molecule type" value="Genomic_DNA"/>
</dbReference>
<evidence type="ECO:0000256" key="1">
    <source>
        <dbReference type="ARBA" id="ARBA00006930"/>
    </source>
</evidence>
<keyword evidence="7" id="KW-1185">Reference proteome</keyword>
<evidence type="ECO:0000259" key="5">
    <source>
        <dbReference type="Pfam" id="PF13476"/>
    </source>
</evidence>
<comment type="caution">
    <text evidence="6">The sequence shown here is derived from an EMBL/GenBank/DDBJ whole genome shotgun (WGS) entry which is preliminary data.</text>
</comment>
<dbReference type="PANTHER" id="PTHR32114">
    <property type="entry name" value="ABC TRANSPORTER ABCH.3"/>
    <property type="match status" value="1"/>
</dbReference>
<keyword evidence="4" id="KW-0175">Coiled coil</keyword>
<dbReference type="InterPro" id="IPR038729">
    <property type="entry name" value="Rad50/SbcC_AAA"/>
</dbReference>